<dbReference type="Proteomes" id="UP001176961">
    <property type="component" value="Unassembled WGS sequence"/>
</dbReference>
<gene>
    <name evidence="16" type="ORF">CYNAS_LOCUS18375</name>
</gene>
<evidence type="ECO:0000256" key="2">
    <source>
        <dbReference type="ARBA" id="ARBA00007706"/>
    </source>
</evidence>
<dbReference type="SUPFAM" id="SSF53448">
    <property type="entry name" value="Nucleotide-diphospho-sugar transferases"/>
    <property type="match status" value="1"/>
</dbReference>
<evidence type="ECO:0000256" key="13">
    <source>
        <dbReference type="PIRSR" id="PIRSR605027-4"/>
    </source>
</evidence>
<comment type="pathway">
    <text evidence="14">Protein modification; protein glycosylation.</text>
</comment>
<evidence type="ECO:0000313" key="16">
    <source>
        <dbReference type="EMBL" id="CAJ0606392.1"/>
    </source>
</evidence>
<dbReference type="InterPro" id="IPR005027">
    <property type="entry name" value="Glyco_trans_43"/>
</dbReference>
<evidence type="ECO:0000256" key="9">
    <source>
        <dbReference type="ARBA" id="ARBA00023180"/>
    </source>
</evidence>
<dbReference type="PANTHER" id="PTHR10896:SF30">
    <property type="entry name" value="GALACTOSYLGALACTOSYLXYLOSYLPROTEIN 3-BETA-GLUCURONOSYLTRANSFERASE"/>
    <property type="match status" value="1"/>
</dbReference>
<evidence type="ECO:0000256" key="1">
    <source>
        <dbReference type="ARBA" id="ARBA00004606"/>
    </source>
</evidence>
<keyword evidence="7" id="KW-1133">Transmembrane helix</keyword>
<reference evidence="16" key="1">
    <citation type="submission" date="2023-07" db="EMBL/GenBank/DDBJ databases">
        <authorList>
            <consortium name="CYATHOMIX"/>
        </authorList>
    </citation>
    <scope>NUCLEOTIDE SEQUENCE</scope>
    <source>
        <strain evidence="16">N/A</strain>
    </source>
</reference>
<dbReference type="EC" id="2.4.1.135" evidence="3 14"/>
<proteinExistence type="inferred from homology"/>
<dbReference type="InterPro" id="IPR029044">
    <property type="entry name" value="Nucleotide-diphossugar_trans"/>
</dbReference>
<dbReference type="Gene3D" id="3.90.550.10">
    <property type="entry name" value="Spore Coat Polysaccharide Biosynthesis Protein SpsA, Chain A"/>
    <property type="match status" value="1"/>
</dbReference>
<sequence>MERKGGNAIARAKSTLDRDRGRDRNSSGRRGWTHRNLALRYIRENYGRKRNAVLYFADDDNSYDVRLFNNYIRNVSRIGVWAVGLVGGAWVEAPHVSNEGKVIAWDVMFAPGRPFATDMAGFAIHIKEIFRARHAAFNTNCAKNYKQGPESCFLTQFGFNKEHLEPFGYKDFPKEMLRFVALLTILALVCAQWQQPVQTRENSLDCGYTCTRKAQFRVSIDGVMTTATCTANGADPKDRCAGCCQARALAAGLTAVDGAGFPSTNGRECICCFYNACRL</sequence>
<evidence type="ECO:0000256" key="12">
    <source>
        <dbReference type="PIRSR" id="PIRSR605027-3"/>
    </source>
</evidence>
<keyword evidence="17" id="KW-1185">Reference proteome</keyword>
<evidence type="ECO:0000256" key="3">
    <source>
        <dbReference type="ARBA" id="ARBA00012641"/>
    </source>
</evidence>
<keyword evidence="12 14" id="KW-0479">Metal-binding</keyword>
<dbReference type="Pfam" id="PF03360">
    <property type="entry name" value="Glyco_transf_43"/>
    <property type="match status" value="1"/>
</dbReference>
<feature type="binding site" evidence="12">
    <location>
        <position position="60"/>
    </location>
    <ligand>
        <name>Mn(2+)</name>
        <dbReference type="ChEBI" id="CHEBI:29035"/>
    </ligand>
</feature>
<evidence type="ECO:0000256" key="4">
    <source>
        <dbReference type="ARBA" id="ARBA00022679"/>
    </source>
</evidence>
<dbReference type="GO" id="GO:0015018">
    <property type="term" value="F:galactosylgalactosylxylosylprotein 3-beta-glucuronosyltransferase activity"/>
    <property type="evidence" value="ECO:0007669"/>
    <property type="project" value="UniProtKB-UniRule"/>
</dbReference>
<evidence type="ECO:0000256" key="14">
    <source>
        <dbReference type="RuleBase" id="RU363127"/>
    </source>
</evidence>
<comment type="cofactor">
    <cofactor evidence="12 14">
        <name>Mn(2+)</name>
        <dbReference type="ChEBI" id="CHEBI:29035"/>
    </cofactor>
</comment>
<name>A0AA36H9D8_CYLNA</name>
<organism evidence="16 17">
    <name type="scientific">Cylicocyclus nassatus</name>
    <name type="common">Nematode worm</name>
    <dbReference type="NCBI Taxonomy" id="53992"/>
    <lineage>
        <taxon>Eukaryota</taxon>
        <taxon>Metazoa</taxon>
        <taxon>Ecdysozoa</taxon>
        <taxon>Nematoda</taxon>
        <taxon>Chromadorea</taxon>
        <taxon>Rhabditida</taxon>
        <taxon>Rhabditina</taxon>
        <taxon>Rhabditomorpha</taxon>
        <taxon>Strongyloidea</taxon>
        <taxon>Strongylidae</taxon>
        <taxon>Cylicocyclus</taxon>
    </lineage>
</organism>
<evidence type="ECO:0000256" key="6">
    <source>
        <dbReference type="ARBA" id="ARBA00022968"/>
    </source>
</evidence>
<keyword evidence="12 14" id="KW-0464">Manganese</keyword>
<keyword evidence="5" id="KW-0812">Transmembrane</keyword>
<keyword evidence="14" id="KW-0333">Golgi apparatus</keyword>
<evidence type="ECO:0000256" key="15">
    <source>
        <dbReference type="SAM" id="MobiDB-lite"/>
    </source>
</evidence>
<dbReference type="AlphaFoldDB" id="A0AA36H9D8"/>
<feature type="site" description="Interaction with galactose moiety of substrate glycoprotein" evidence="13">
    <location>
        <position position="92"/>
    </location>
</feature>
<dbReference type="PANTHER" id="PTHR10896">
    <property type="entry name" value="GALACTOSYLGALACTOSYLXYLOSYLPROTEIN 3-BETA-GLUCURONOSYLTRANSFERASE BETA-1,3-GLUCURONYLTRANSFERASE"/>
    <property type="match status" value="1"/>
</dbReference>
<evidence type="ECO:0000256" key="10">
    <source>
        <dbReference type="ARBA" id="ARBA00047979"/>
    </source>
</evidence>
<dbReference type="GO" id="GO:0000139">
    <property type="term" value="C:Golgi membrane"/>
    <property type="evidence" value="ECO:0007669"/>
    <property type="project" value="UniProtKB-SubCell"/>
</dbReference>
<dbReference type="GO" id="GO:0046872">
    <property type="term" value="F:metal ion binding"/>
    <property type="evidence" value="ECO:0007669"/>
    <property type="project" value="UniProtKB-KW"/>
</dbReference>
<keyword evidence="6 14" id="KW-0735">Signal-anchor</keyword>
<keyword evidence="8" id="KW-0472">Membrane</keyword>
<dbReference type="GO" id="GO:0005975">
    <property type="term" value="P:carbohydrate metabolic process"/>
    <property type="evidence" value="ECO:0007669"/>
    <property type="project" value="TreeGrafter"/>
</dbReference>
<keyword evidence="4 14" id="KW-0808">Transferase</keyword>
<feature type="compositionally biased region" description="Basic and acidic residues" evidence="15">
    <location>
        <begin position="14"/>
        <end position="26"/>
    </location>
</feature>
<evidence type="ECO:0000256" key="11">
    <source>
        <dbReference type="PIRSR" id="PIRSR605027-1"/>
    </source>
</evidence>
<accession>A0AA36H9D8</accession>
<comment type="subcellular location">
    <subcellularLocation>
        <location evidence="14">Golgi apparatus membrane</location>
        <topology evidence="14">Single-pass type II membrane protein</topology>
    </subcellularLocation>
    <subcellularLocation>
        <location evidence="1">Membrane</location>
        <topology evidence="1">Single-pass type II membrane protein</topology>
    </subcellularLocation>
</comment>
<dbReference type="GO" id="GO:0050650">
    <property type="term" value="P:chondroitin sulfate proteoglycan biosynthetic process"/>
    <property type="evidence" value="ECO:0007669"/>
    <property type="project" value="TreeGrafter"/>
</dbReference>
<comment type="similarity">
    <text evidence="2 14">Belongs to the glycosyltransferase 43 family.</text>
</comment>
<comment type="caution">
    <text evidence="16">The sequence shown here is derived from an EMBL/GenBank/DDBJ whole genome shotgun (WGS) entry which is preliminary data.</text>
</comment>
<protein>
    <recommendedName>
        <fullName evidence="3 14">Galactosylgalactosylxylosylprotein 3-beta-glucuronosyltransferase</fullName>
        <ecNumber evidence="3 14">2.4.1.135</ecNumber>
    </recommendedName>
</protein>
<keyword evidence="9" id="KW-0325">Glycoprotein</keyword>
<dbReference type="EMBL" id="CATQJL010000316">
    <property type="protein sequence ID" value="CAJ0606392.1"/>
    <property type="molecule type" value="Genomic_DNA"/>
</dbReference>
<feature type="active site" description="Proton donor/acceptor" evidence="11">
    <location>
        <position position="150"/>
    </location>
</feature>
<evidence type="ECO:0000256" key="8">
    <source>
        <dbReference type="ARBA" id="ARBA00023136"/>
    </source>
</evidence>
<evidence type="ECO:0000256" key="5">
    <source>
        <dbReference type="ARBA" id="ARBA00022692"/>
    </source>
</evidence>
<feature type="region of interest" description="Disordered" evidence="15">
    <location>
        <begin position="1"/>
        <end position="29"/>
    </location>
</feature>
<evidence type="ECO:0000313" key="17">
    <source>
        <dbReference type="Proteomes" id="UP001176961"/>
    </source>
</evidence>
<comment type="catalytic activity">
    <reaction evidence="10 14">
        <text>3-O-(beta-D-galactosyl-(1-&gt;3)-beta-D-galactosyl-(1-&gt;4)-beta-D-xylosyl)-L-seryl-[protein] + UDP-alpha-D-glucuronate = 3-O-(beta-D-GlcA-(1-&gt;3)-beta-D-Gal-(1-&gt;3)-beta-D-Gal-(1-&gt;4)-beta-D-Xyl)-L-seryl-[protein] + UDP + H(+)</text>
        <dbReference type="Rhea" id="RHEA:24168"/>
        <dbReference type="Rhea" id="RHEA-COMP:12571"/>
        <dbReference type="Rhea" id="RHEA-COMP:12573"/>
        <dbReference type="ChEBI" id="CHEBI:15378"/>
        <dbReference type="ChEBI" id="CHEBI:58052"/>
        <dbReference type="ChEBI" id="CHEBI:58223"/>
        <dbReference type="ChEBI" id="CHEBI:132090"/>
        <dbReference type="ChEBI" id="CHEBI:132093"/>
        <dbReference type="EC" id="2.4.1.135"/>
    </reaction>
</comment>
<evidence type="ECO:0000256" key="7">
    <source>
        <dbReference type="ARBA" id="ARBA00022989"/>
    </source>
</evidence>